<dbReference type="GO" id="GO:0006508">
    <property type="term" value="P:proteolysis"/>
    <property type="evidence" value="ECO:0007669"/>
    <property type="project" value="UniProtKB-KW"/>
</dbReference>
<reference evidence="11" key="1">
    <citation type="journal article" date="2022" name="New Phytol.">
        <title>Evolutionary transition to the ectomycorrhizal habit in the genomes of a hyperdiverse lineage of mushroom-forming fungi.</title>
        <authorList>
            <person name="Looney B."/>
            <person name="Miyauchi S."/>
            <person name="Morin E."/>
            <person name="Drula E."/>
            <person name="Courty P.E."/>
            <person name="Kohler A."/>
            <person name="Kuo A."/>
            <person name="LaButti K."/>
            <person name="Pangilinan J."/>
            <person name="Lipzen A."/>
            <person name="Riley R."/>
            <person name="Andreopoulos W."/>
            <person name="He G."/>
            <person name="Johnson J."/>
            <person name="Nolan M."/>
            <person name="Tritt A."/>
            <person name="Barry K.W."/>
            <person name="Grigoriev I.V."/>
            <person name="Nagy L.G."/>
            <person name="Hibbett D."/>
            <person name="Henrissat B."/>
            <person name="Matheny P.B."/>
            <person name="Labbe J."/>
            <person name="Martin F.M."/>
        </authorList>
    </citation>
    <scope>NUCLEOTIDE SEQUENCE</scope>
    <source>
        <strain evidence="11">BPL690</strain>
    </source>
</reference>
<keyword evidence="5" id="KW-0378">Hydrolase</keyword>
<dbReference type="EC" id="3.4.19.12" evidence="2"/>
<dbReference type="InterPro" id="IPR051346">
    <property type="entry name" value="OTU_Deubiquitinase"/>
</dbReference>
<evidence type="ECO:0000313" key="12">
    <source>
        <dbReference type="Proteomes" id="UP001203297"/>
    </source>
</evidence>
<gene>
    <name evidence="11" type="ORF">B0F90DRAFT_1822270</name>
</gene>
<dbReference type="PANTHER" id="PTHR13367:SF33">
    <property type="entry name" value="P-LOOP CONTAINING NUCLEOSIDE TRIPHOSPHATE HYDROLASE PROTEIN"/>
    <property type="match status" value="1"/>
</dbReference>
<feature type="domain" description="DUF3638" evidence="8">
    <location>
        <begin position="2018"/>
        <end position="2241"/>
    </location>
</feature>
<evidence type="ECO:0000256" key="3">
    <source>
        <dbReference type="ARBA" id="ARBA00022670"/>
    </source>
</evidence>
<keyword evidence="6" id="KW-0788">Thiol protease</keyword>
<evidence type="ECO:0000256" key="4">
    <source>
        <dbReference type="ARBA" id="ARBA00022786"/>
    </source>
</evidence>
<keyword evidence="4" id="KW-0833">Ubl conjugation pathway</keyword>
<feature type="domain" description="DUF3645" evidence="9">
    <location>
        <begin position="2361"/>
        <end position="2393"/>
    </location>
</feature>
<evidence type="ECO:0000256" key="1">
    <source>
        <dbReference type="ARBA" id="ARBA00000707"/>
    </source>
</evidence>
<dbReference type="Pfam" id="PF12359">
    <property type="entry name" value="DUF3645"/>
    <property type="match status" value="1"/>
</dbReference>
<organism evidence="11 12">
    <name type="scientific">Multifurca ochricompacta</name>
    <dbReference type="NCBI Taxonomy" id="376703"/>
    <lineage>
        <taxon>Eukaryota</taxon>
        <taxon>Fungi</taxon>
        <taxon>Dikarya</taxon>
        <taxon>Basidiomycota</taxon>
        <taxon>Agaricomycotina</taxon>
        <taxon>Agaricomycetes</taxon>
        <taxon>Russulales</taxon>
        <taxon>Russulaceae</taxon>
        <taxon>Multifurca</taxon>
    </lineage>
</organism>
<evidence type="ECO:0000256" key="7">
    <source>
        <dbReference type="SAM" id="Coils"/>
    </source>
</evidence>
<evidence type="ECO:0000259" key="10">
    <source>
        <dbReference type="Pfam" id="PF20255"/>
    </source>
</evidence>
<dbReference type="InterPro" id="IPR046541">
    <property type="entry name" value="DUF6606"/>
</dbReference>
<dbReference type="InterPro" id="IPR022099">
    <property type="entry name" value="DUF3638"/>
</dbReference>
<keyword evidence="3" id="KW-0645">Protease</keyword>
<evidence type="ECO:0000256" key="2">
    <source>
        <dbReference type="ARBA" id="ARBA00012759"/>
    </source>
</evidence>
<keyword evidence="7" id="KW-0175">Coiled coil</keyword>
<feature type="coiled-coil region" evidence="7">
    <location>
        <begin position="564"/>
        <end position="591"/>
    </location>
</feature>
<dbReference type="Pfam" id="PF12340">
    <property type="entry name" value="DUF3638"/>
    <property type="match status" value="1"/>
</dbReference>
<protein>
    <recommendedName>
        <fullName evidence="2">ubiquitinyl hydrolase 1</fullName>
        <ecNumber evidence="2">3.4.19.12</ecNumber>
    </recommendedName>
</protein>
<evidence type="ECO:0000256" key="6">
    <source>
        <dbReference type="ARBA" id="ARBA00022807"/>
    </source>
</evidence>
<dbReference type="Pfam" id="PF20255">
    <property type="entry name" value="DUF6606"/>
    <property type="match status" value="1"/>
</dbReference>
<accession>A0AAD4LYQ1</accession>
<evidence type="ECO:0000259" key="8">
    <source>
        <dbReference type="Pfam" id="PF12340"/>
    </source>
</evidence>
<evidence type="ECO:0000256" key="5">
    <source>
        <dbReference type="ARBA" id="ARBA00022801"/>
    </source>
</evidence>
<proteinExistence type="predicted"/>
<dbReference type="GO" id="GO:0004843">
    <property type="term" value="F:cysteine-type deubiquitinase activity"/>
    <property type="evidence" value="ECO:0007669"/>
    <property type="project" value="UniProtKB-EC"/>
</dbReference>
<dbReference type="EMBL" id="WTXG01000101">
    <property type="protein sequence ID" value="KAI0293162.1"/>
    <property type="molecule type" value="Genomic_DNA"/>
</dbReference>
<evidence type="ECO:0000259" key="9">
    <source>
        <dbReference type="Pfam" id="PF12359"/>
    </source>
</evidence>
<dbReference type="InterPro" id="IPR022105">
    <property type="entry name" value="DUF3645"/>
</dbReference>
<sequence length="3089" mass="349540">MADFDPGVLRSVVEHVFMPPNLPQASPGELAEQNMNVALCRLLIEAAQTFLQNLPSSQRPAWMHMIKMMELARRAAEVPLEEADIQSSLSNMVLGDVFAMHIRAQNAALIVRRPAITGFVQFEIFEVSPLTTAVMSSKGKLLCSYPGPAIQLSEDTFTDECFLQELASFLVKMDVDILDSAPTSSKAGSIVHEVRESAHPRYISELLVGILRGFGKPAVVDRITKRIGDEVPWNDAYKPWRRSPLWLILKVTMQTSLRVTNLYKYFMLHFHAYLLLNCTRREFPSELLYTMRVKVVRRLSKLGSVGSYGVYEFVHGAAQETEAIIQKRWSAFQDVVSVCPPWRPEELDSAVDTAITLDNSRQYLERMLRLTSHSHSRRRFIPSHGSRLNNVHDFIQFTKGKLTQAIVHNQRVALADFEFSVEKYLKDWITGSLYKDDAPLVIASCIEQYFAGANDLYGTNAEDNSIMILTIVDLWVALDTLTIQKCPLLNQYSPEISPKFLHSLLLHHSGSLRRAQRIEEYLSQRHKGALYTTSVFSNSVVESSFYVQYFRTSDTLQHLYDDIKTHAQQERSEKRLELATLNQQSRSLNSEASTIDHEHYSGISGNMMHNPTCRKCQLEIQAQSLKIRAHEWPLPSSTLEAQRVVFELSPPDPFPIWRDVTYTIIRDIGMSGVFDSQSEPKIFLDSFSGLSRWVVRRELGNRVAVGSTTKSFSDQTHYKMVGIPAEESSVLVNNGLSLKLYDRTHKSWVVGPFSEANVEKLCAPSMPTSSPYSPLFFSVSGTQHTSNGIIAAQGDCPKEISLHEFMAFSGLRSGPLLQWLNIARELASPSLSFRREEVHTLITQAAWQLGPLSNGSRKWHVDLGTPSFGRTLLRELESLLEKVAANWLEEVTVRTISLLSSRLLASATDPDVSDGACALLRKARGLTYRWVCELGAKLDSTPDEISRAGLRRRLCMLAMTCFSTFDVCSRHLPRILFSDEDFSIAVQCAVMVHDNTPSSLEEDDGSLYLTRMLDRHYRLLHFLEPIFSESTSSHSWLRQVILVHARGYDHALESLWLGYRGRASSDWRALTKQNSRWITRLTEGGQEVHYNLLTGQLLIDGKPLGRLPQEIVDHPTYASVLGTRILDVAPADIPGMEFMTRSTVSGYQILFSRSNGDVILQIRRPGSSQLLQLVPRSTFSGDLPRNFIDEYIHWFDLSTGEVEFRPAGSPWTSDPSNWRLHVHKPSSQPNVMIRKSTQNGPLTELIDIRSSTFRMVSSLLSALESPEHFVITHTAQVLEVSLPRFRLSFFVNKNEELECRSISGYVVDMNQSCGTLSGLRNQLVLCPSRKAFEESLQPRRVIIPQGNVSFTMSGDFNKVSIDCGNEKYIRWHEYTVDADLGRLASNASLTSALYKCYLHALTSHCLPDPLLGHTGTEEALYILRSATCRSFQRLEADDAKLLELISKLTPDRLYYPPHMQSMATVEWNNLTALSQHHDFHPTVCSIFDHARALETLYDRPTAFTTPNRNPLLLLRAASRNKVYYPQDLQGSEYQSSPDDVRYKSRDVSDKGTAELLAYQTSRSIWYARPPLNGSELKLWDKLNSWGSLGPASNEVLLSYSRYWLNFDAPRDWFAIYDLCRQAENGVHGFRDTRFTLSFCLSAASYGKSEYAEIVPVIMAFATDGRFRDLSPPPESSYTLSDGLSPELARLKDLIYESALPMESTPAQTMNMQVTKKKVGKQRKVAYDKAITSESSLAAQSIFDRWPDYLSAEIHKQWFDISDCNRRVERYLQSISRNVKLREHLLQLQSILEENHHDWNASVPAAVSYVFSPHFMANPSRASTYSIQDVLTSRTDVPTTSTLDELTYSPDRSILFTATAESGFLTATSDGLESLIQEFQHSQGSLLQLYGNDLDKSHKELLRKDASAHESLRRYRDDCSLRKDMIFSEIVTALSPSQTVENLSRIAGQWPRISPRSILRQLAHDRIRTLPDGWKIAITRYATAFLQYQQSQHLLELFSRQQYEELIREAGTVCKDVAADSTPDWLLIQIEANILARPIQLTVAREMISPSSKRNISLQLNMGEGKSSVIVPFVASSLASGSNLVRIVTLKPLSNQMFQLLTSRLSFLANRPIFYVPFSRSLRMSIPLIQTIRDLYKRCVAEGGVLVVQPEHILSQKLMHIDTVLTSTGNREKRAIAHDLGALQDWVTEASRDVLDESDEILHVRYQLVYTAGKQMPVDDHPSRWTTIQQVLSRLRAHASQLHASFPKRFELDQTQKEFPIMRILDHAISQKISSLIVDDALSGALSNLPLTVLPPLVREATRRFITQKRVSDEDRSLIHSHCSGTSLWNGILLLRGLLMDGEGILYYVLKARRWRVDYGLDSSRTLLAVPYRAKDVPSLRAEFGHPDVAITLTCLSYYYGGLTRDQLLLCFDLLAKIDNPEIEYDHWVGFERDLPTALCQLNGVNQMDEAQVDEFLMPLFSRNTRVVDFYLSYVVFPRAAREFPSKLPTSGWDLVEEKKNVTTGFSGTNDNRYLLPTSINQEDPASQLSTNALVLQYLLQSENNYYECTEGENGEREPAEAFLQRIVNQNPQIRVLLDVGAQMLELQNQDLAQRWLSLLPDISAAIFFNDDDHLTVLTQDGTIQPFISSPFNRQLDKCVVYLDDAHTRGTDLKLPQGTRAAVTLGPKVTKDRLLQGCMRMRQLGKGHSVMFFAPGEVDRRIRSLIPNGRAFGSRIRVLDVVRWAMYETCEDIRHHLPHWAEQGLDHHKRFKAYKQYKSSGNVKVLKNAWLQPESRTLEETYDTVSSTGINLEINDIPAIGERVKHLGAMDFVDVRMAEEQEREVNHEIEREHHLERPGKVQLAQHLIHEDIRTFVATGEIPSSSKYILPLFAPLGIDEELDSMVDWSPSPLATADFATTTMNSTGTGLTDYLRPVNWILSSGSGRNSTFIVISPHEANELLPVIRESEKVRLHLYAPRVTTSMRSFSDLTFYSIPDLPTPAWTVPTHIRTELNLFAGQLYFDTREDYTGVCTLLAMSMAHPEAGYSEMDGFVPPEHRTGKGSPFKTSKISILKKLIGLRRKGMGYERTHLGQVLNARPLSEEAMLGSSS</sequence>
<name>A0AAD4LYQ1_9AGAM</name>
<dbReference type="PANTHER" id="PTHR13367">
    <property type="entry name" value="UBIQUITIN THIOESTERASE"/>
    <property type="match status" value="1"/>
</dbReference>
<dbReference type="Proteomes" id="UP001203297">
    <property type="component" value="Unassembled WGS sequence"/>
</dbReference>
<feature type="domain" description="DUF6606" evidence="10">
    <location>
        <begin position="13"/>
        <end position="275"/>
    </location>
</feature>
<comment type="catalytic activity">
    <reaction evidence="1">
        <text>Thiol-dependent hydrolysis of ester, thioester, amide, peptide and isopeptide bonds formed by the C-terminal Gly of ubiquitin (a 76-residue protein attached to proteins as an intracellular targeting signal).</text>
        <dbReference type="EC" id="3.4.19.12"/>
    </reaction>
</comment>
<comment type="caution">
    <text evidence="11">The sequence shown here is derived from an EMBL/GenBank/DDBJ whole genome shotgun (WGS) entry which is preliminary data.</text>
</comment>
<keyword evidence="12" id="KW-1185">Reference proteome</keyword>
<evidence type="ECO:0000313" key="11">
    <source>
        <dbReference type="EMBL" id="KAI0293162.1"/>
    </source>
</evidence>